<keyword evidence="2" id="KW-1185">Reference proteome</keyword>
<dbReference type="AlphaFoldDB" id="V7C7J9"/>
<dbReference type="EMBL" id="CM002290">
    <property type="protein sequence ID" value="ESW25235.1"/>
    <property type="molecule type" value="Genomic_DNA"/>
</dbReference>
<proteinExistence type="predicted"/>
<evidence type="ECO:0000313" key="2">
    <source>
        <dbReference type="Proteomes" id="UP000000226"/>
    </source>
</evidence>
<organism evidence="1 2">
    <name type="scientific">Phaseolus vulgaris</name>
    <name type="common">Kidney bean</name>
    <name type="synonym">French bean</name>
    <dbReference type="NCBI Taxonomy" id="3885"/>
    <lineage>
        <taxon>Eukaryota</taxon>
        <taxon>Viridiplantae</taxon>
        <taxon>Streptophyta</taxon>
        <taxon>Embryophyta</taxon>
        <taxon>Tracheophyta</taxon>
        <taxon>Spermatophyta</taxon>
        <taxon>Magnoliopsida</taxon>
        <taxon>eudicotyledons</taxon>
        <taxon>Gunneridae</taxon>
        <taxon>Pentapetalae</taxon>
        <taxon>rosids</taxon>
        <taxon>fabids</taxon>
        <taxon>Fabales</taxon>
        <taxon>Fabaceae</taxon>
        <taxon>Papilionoideae</taxon>
        <taxon>50 kb inversion clade</taxon>
        <taxon>NPAAA clade</taxon>
        <taxon>indigoferoid/millettioid clade</taxon>
        <taxon>Phaseoleae</taxon>
        <taxon>Phaseolus</taxon>
    </lineage>
</organism>
<protein>
    <submittedName>
        <fullName evidence="1">Uncharacterized protein</fullName>
    </submittedName>
</protein>
<evidence type="ECO:0000313" key="1">
    <source>
        <dbReference type="EMBL" id="ESW25235.1"/>
    </source>
</evidence>
<name>V7C7J9_PHAVU</name>
<dbReference type="SMR" id="V7C7J9"/>
<gene>
    <name evidence="1" type="ORF">PHAVU_003G018700g</name>
</gene>
<sequence>MFVGHSFSMEPNKGSDIVVVACQSKKDCLRNIRALPCSASVVKCINGYCSCNRKNENSGALFSREGIRDGEVNDSS</sequence>
<dbReference type="Gramene" id="ESW25235">
    <property type="protein sequence ID" value="ESW25235"/>
    <property type="gene ID" value="PHAVU_003G018700g"/>
</dbReference>
<accession>V7C7J9</accession>
<reference evidence="2" key="1">
    <citation type="journal article" date="2014" name="Nat. Genet.">
        <title>A reference genome for common bean and genome-wide analysis of dual domestications.</title>
        <authorList>
            <person name="Schmutz J."/>
            <person name="McClean P.E."/>
            <person name="Mamidi S."/>
            <person name="Wu G.A."/>
            <person name="Cannon S.B."/>
            <person name="Grimwood J."/>
            <person name="Jenkins J."/>
            <person name="Shu S."/>
            <person name="Song Q."/>
            <person name="Chavarro C."/>
            <person name="Torres-Torres M."/>
            <person name="Geffroy V."/>
            <person name="Moghaddam S.M."/>
            <person name="Gao D."/>
            <person name="Abernathy B."/>
            <person name="Barry K."/>
            <person name="Blair M."/>
            <person name="Brick M.A."/>
            <person name="Chovatia M."/>
            <person name="Gepts P."/>
            <person name="Goodstein D.M."/>
            <person name="Gonzales M."/>
            <person name="Hellsten U."/>
            <person name="Hyten D.L."/>
            <person name="Jia G."/>
            <person name="Kelly J.D."/>
            <person name="Kudrna D."/>
            <person name="Lee R."/>
            <person name="Richard M.M."/>
            <person name="Miklas P.N."/>
            <person name="Osorno J.M."/>
            <person name="Rodrigues J."/>
            <person name="Thareau V."/>
            <person name="Urrea C.A."/>
            <person name="Wang M."/>
            <person name="Yu Y."/>
            <person name="Zhang M."/>
            <person name="Wing R.A."/>
            <person name="Cregan P.B."/>
            <person name="Rokhsar D.S."/>
            <person name="Jackson S.A."/>
        </authorList>
    </citation>
    <scope>NUCLEOTIDE SEQUENCE [LARGE SCALE GENOMIC DNA]</scope>
    <source>
        <strain evidence="2">cv. G19833</strain>
    </source>
</reference>
<dbReference type="Proteomes" id="UP000000226">
    <property type="component" value="Chromosome 3"/>
</dbReference>